<gene>
    <name evidence="1" type="ORF">NUW54_g6120</name>
</gene>
<comment type="caution">
    <text evidence="1">The sequence shown here is derived from an EMBL/GenBank/DDBJ whole genome shotgun (WGS) entry which is preliminary data.</text>
</comment>
<organism evidence="1 2">
    <name type="scientific">Trametes sanguinea</name>
    <dbReference type="NCBI Taxonomy" id="158606"/>
    <lineage>
        <taxon>Eukaryota</taxon>
        <taxon>Fungi</taxon>
        <taxon>Dikarya</taxon>
        <taxon>Basidiomycota</taxon>
        <taxon>Agaricomycotina</taxon>
        <taxon>Agaricomycetes</taxon>
        <taxon>Polyporales</taxon>
        <taxon>Polyporaceae</taxon>
        <taxon>Trametes</taxon>
    </lineage>
</organism>
<evidence type="ECO:0000313" key="2">
    <source>
        <dbReference type="Proteomes" id="UP001144978"/>
    </source>
</evidence>
<sequence>MITLNSGPFHDHLVENYPGIARLRGFFGAKILYVCDPNALHQIFIKDQHIYEEGRFFIKSNDLVVGKGLFSTLGEHHRKQRTMLNPVFSPKHMRNMMPIFYDVANLLVRAIETRVRDGPQEVDIISWMSRASLELVGRAGLGYSFDPLVRDEPDEYASALKMWSNAMGRTTLPRRLLPYLPRLRFAGIGHAILKHFPHKGVRDLVKVSDTLWERSVDIYHEKKRAFEAGDAATSQQVGEGKDIMSILLKANMEASGNDKLDEEELIGQMSTMILAAMDTTSNALGIVLDCLASHTDVQQRVREEILKAGADKELDFDTLMGLPLLEAVCRETLRVYSPVTQVFRETRQDAVLPLAKPIRGLDGTLIHEVFLPKGTTICAGLLNCNRNKALWGEDAYEWKPERWLSPLPSAVTEAKIPGVYSNLMTFLGGGRACIGFKFSQLEMKVILAVLLARFTFEKSDKPIFWNTGAVRYPSAGQHGGASSLPMRVGLNTYFSVFFKHCPPRSHDLCLPQILVQFSMLQAALPITLLCGLLWLLRKCLHRFVLRSPLDNLPGPPSKSFMYGNLHDLVHLDSWSFHDHLVESYPGIARLQAPLGGRILYIFDPNALHHVLVKNQYVYEEARFFTRSHELFLGKGLLATLGDHHRKQRKLLNPVFSPKHMRHMIPMFYQIGDLLVEAIHSRVQQGQQEVDMAVWFGRTALELIGQAGLGYSFGHLVDDDKNEFAAAIKKFTHAIGSVAVIRRLVPYLPTIRFAGIGRKLFDMVPHEGVKRLLELSDVLWDRSVAIYKEKKRALEQGDAAVTKQVGEGKDIMSILLKANMDALDEDKLDEDEIIAQMSTFILGAVDTTSNALSAILWRLSENPSVQQRLREEIIDAGADKGLDYDTLASLPYLEAVCRETLRLHAPLPQTFRETLKDIVLPLSKPIIGVNGQTIHEIAIPKNTTVVVGIMNCNRDKNLWGDDAYEWKPERWLSPLPAAVTEARIPGVYSHMMTFSGGGRACIGFKFAQLEISESLVALKSNFTFEPSDEPIVWNLGGIRYPSLAEDRKKISLPMKVGIYSLRE</sequence>
<evidence type="ECO:0000313" key="1">
    <source>
        <dbReference type="EMBL" id="KAJ3001942.1"/>
    </source>
</evidence>
<dbReference type="EMBL" id="JANSHE010001594">
    <property type="protein sequence ID" value="KAJ3001942.1"/>
    <property type="molecule type" value="Genomic_DNA"/>
</dbReference>
<dbReference type="Proteomes" id="UP001144978">
    <property type="component" value="Unassembled WGS sequence"/>
</dbReference>
<protein>
    <submittedName>
        <fullName evidence="1">Uncharacterized protein</fullName>
    </submittedName>
</protein>
<accession>A0ACC1PUL2</accession>
<reference evidence="1" key="1">
    <citation type="submission" date="2022-08" db="EMBL/GenBank/DDBJ databases">
        <title>Genome Sequence of Pycnoporus sanguineus.</title>
        <authorList>
            <person name="Buettner E."/>
        </authorList>
    </citation>
    <scope>NUCLEOTIDE SEQUENCE</scope>
    <source>
        <strain evidence="1">CG-C14</strain>
    </source>
</reference>
<name>A0ACC1PUL2_9APHY</name>
<keyword evidence="2" id="KW-1185">Reference proteome</keyword>
<proteinExistence type="predicted"/>